<dbReference type="InterPro" id="IPR043519">
    <property type="entry name" value="NT_sf"/>
</dbReference>
<protein>
    <recommendedName>
        <fullName evidence="11">CCA-adding enzyme</fullName>
        <ecNumber evidence="11">2.7.7.72</ecNumber>
    </recommendedName>
    <alternativeName>
        <fullName evidence="11">CCA tRNA nucleotidyltransferase</fullName>
    </alternativeName>
    <alternativeName>
        <fullName evidence="11">tRNA CCA-pyrophosphorylase</fullName>
    </alternativeName>
    <alternativeName>
        <fullName evidence="11">tRNA adenylyl-/cytidylyl- transferase</fullName>
    </alternativeName>
    <alternativeName>
        <fullName evidence="11">tRNA nucleotidyltransferase</fullName>
    </alternativeName>
    <alternativeName>
        <fullName evidence="11">tRNA-NT</fullName>
    </alternativeName>
</protein>
<gene>
    <name evidence="11" type="primary">cca</name>
    <name evidence="15" type="ORF">KR50_22060</name>
</gene>
<feature type="binding site" evidence="11">
    <location>
        <position position="165"/>
    </location>
    <ligand>
        <name>CTP</name>
        <dbReference type="ChEBI" id="CHEBI:37563"/>
    </ligand>
</feature>
<reference evidence="15 16" key="1">
    <citation type="submission" date="2015-01" db="EMBL/GenBank/DDBJ databases">
        <title>Jeotgalibacillus campisalis genome sequencing.</title>
        <authorList>
            <person name="Goh K.M."/>
            <person name="Chan K.-G."/>
            <person name="Yaakop A.S."/>
            <person name="Ee R."/>
            <person name="Gan H.M."/>
            <person name="Chan C.S."/>
        </authorList>
    </citation>
    <scope>NUCLEOTIDE SEQUENCE [LARGE SCALE GENOMIC DNA]</scope>
    <source>
        <strain evidence="15 16">SF-57</strain>
    </source>
</reference>
<keyword evidence="9 11" id="KW-0460">Magnesium</keyword>
<evidence type="ECO:0000259" key="13">
    <source>
        <dbReference type="Pfam" id="PF12627"/>
    </source>
</evidence>
<dbReference type="OrthoDB" id="9805698at2"/>
<dbReference type="InterPro" id="IPR002646">
    <property type="entry name" value="PolA_pol_head_dom"/>
</dbReference>
<evidence type="ECO:0000256" key="6">
    <source>
        <dbReference type="ARBA" id="ARBA00022741"/>
    </source>
</evidence>
<keyword evidence="8 11" id="KW-0067">ATP-binding</keyword>
<comment type="function">
    <text evidence="11">Catalyzes the addition and repair of the essential 3'-terminal CCA sequence in tRNAs without using a nucleic acid template. Adds these three nucleotides in the order of C, C, and A to the tRNA nucleotide-73, using CTP and ATP as substrates and producing inorganic pyrophosphate. tRNA 3'-terminal CCA addition is required both for tRNA processing and repair. Also involved in tRNA surveillance by mediating tandem CCA addition to generate a CCACCA at the 3' terminus of unstable tRNAs. While stable tRNAs receive only 3'-terminal CCA, unstable tRNAs are marked with CCACCA and rapidly degraded.</text>
</comment>
<evidence type="ECO:0000256" key="9">
    <source>
        <dbReference type="ARBA" id="ARBA00022842"/>
    </source>
</evidence>
<dbReference type="Gene3D" id="1.10.110.30">
    <property type="match status" value="1"/>
</dbReference>
<feature type="domain" description="tRNA nucleotidyltransferase/poly(A) polymerase RNA and SrmB- binding" evidence="13">
    <location>
        <begin position="172"/>
        <end position="226"/>
    </location>
</feature>
<dbReference type="GO" id="GO:0042245">
    <property type="term" value="P:RNA repair"/>
    <property type="evidence" value="ECO:0007669"/>
    <property type="project" value="UniProtKB-KW"/>
</dbReference>
<evidence type="ECO:0000256" key="4">
    <source>
        <dbReference type="ARBA" id="ARBA00022695"/>
    </source>
</evidence>
<feature type="binding site" evidence="11">
    <location>
        <position position="159"/>
    </location>
    <ligand>
        <name>CTP</name>
        <dbReference type="ChEBI" id="CHEBI:37563"/>
    </ligand>
</feature>
<dbReference type="GO" id="GO:0000287">
    <property type="term" value="F:magnesium ion binding"/>
    <property type="evidence" value="ECO:0007669"/>
    <property type="project" value="UniProtKB-UniRule"/>
</dbReference>
<name>A0A0C2S209_9BACL</name>
<feature type="binding site" evidence="11">
    <location>
        <position position="156"/>
    </location>
    <ligand>
        <name>ATP</name>
        <dbReference type="ChEBI" id="CHEBI:30616"/>
    </ligand>
</feature>
<keyword evidence="16" id="KW-1185">Reference proteome</keyword>
<comment type="subunit">
    <text evidence="11">Homodimer.</text>
</comment>
<evidence type="ECO:0000256" key="7">
    <source>
        <dbReference type="ARBA" id="ARBA00022800"/>
    </source>
</evidence>
<comment type="catalytic activity">
    <reaction evidence="11">
        <text>a tRNA with a 3' CCA end + 2 CTP + ATP = a tRNA with a 3' CCACCA end + 3 diphosphate</text>
        <dbReference type="Rhea" id="RHEA:76235"/>
        <dbReference type="Rhea" id="RHEA-COMP:10468"/>
        <dbReference type="Rhea" id="RHEA-COMP:18655"/>
        <dbReference type="ChEBI" id="CHEBI:30616"/>
        <dbReference type="ChEBI" id="CHEBI:33019"/>
        <dbReference type="ChEBI" id="CHEBI:37563"/>
        <dbReference type="ChEBI" id="CHEBI:83071"/>
        <dbReference type="ChEBI" id="CHEBI:195187"/>
    </reaction>
</comment>
<keyword evidence="6 11" id="KW-0547">Nucleotide-binding</keyword>
<feature type="binding site" evidence="11">
    <location>
        <position position="29"/>
    </location>
    <ligand>
        <name>CTP</name>
        <dbReference type="ChEBI" id="CHEBI:37563"/>
    </ligand>
</feature>
<dbReference type="Gene3D" id="3.30.460.10">
    <property type="entry name" value="Beta Polymerase, domain 2"/>
    <property type="match status" value="1"/>
</dbReference>
<dbReference type="SUPFAM" id="SSF81301">
    <property type="entry name" value="Nucleotidyltransferase"/>
    <property type="match status" value="1"/>
</dbReference>
<dbReference type="InterPro" id="IPR050264">
    <property type="entry name" value="Bact_CCA-adding_enz_type3_sf"/>
</dbReference>
<keyword evidence="4 11" id="KW-0548">Nucleotidyltransferase</keyword>
<accession>A0A0C2S209</accession>
<evidence type="ECO:0000256" key="2">
    <source>
        <dbReference type="ARBA" id="ARBA00022679"/>
    </source>
</evidence>
<dbReference type="EC" id="2.7.7.72" evidence="11"/>
<dbReference type="GO" id="GO:0000049">
    <property type="term" value="F:tRNA binding"/>
    <property type="evidence" value="ECO:0007669"/>
    <property type="project" value="UniProtKB-UniRule"/>
</dbReference>
<dbReference type="GO" id="GO:0001680">
    <property type="term" value="P:tRNA 3'-terminal CCA addition"/>
    <property type="evidence" value="ECO:0007669"/>
    <property type="project" value="UniProtKB-UniRule"/>
</dbReference>
<dbReference type="InterPro" id="IPR032810">
    <property type="entry name" value="CCA-adding_enz_C"/>
</dbReference>
<evidence type="ECO:0000259" key="12">
    <source>
        <dbReference type="Pfam" id="PF01743"/>
    </source>
</evidence>
<dbReference type="SUPFAM" id="SSF81891">
    <property type="entry name" value="Poly A polymerase C-terminal region-like"/>
    <property type="match status" value="1"/>
</dbReference>
<evidence type="ECO:0000313" key="15">
    <source>
        <dbReference type="EMBL" id="KIL48039.1"/>
    </source>
</evidence>
<keyword evidence="10 11" id="KW-0694">RNA-binding</keyword>
<dbReference type="PANTHER" id="PTHR46173">
    <property type="entry name" value="CCA TRNA NUCLEOTIDYLTRANSFERASE 1, MITOCHONDRIAL"/>
    <property type="match status" value="1"/>
</dbReference>
<comment type="miscellaneous">
    <text evidence="11">A single active site specifically recognizes both ATP and CTP and is responsible for their addition.</text>
</comment>
<evidence type="ECO:0000256" key="8">
    <source>
        <dbReference type="ARBA" id="ARBA00022840"/>
    </source>
</evidence>
<comment type="catalytic activity">
    <reaction evidence="11">
        <text>a tRNA precursor + 2 CTP + ATP = a tRNA with a 3' CCA end + 3 diphosphate</text>
        <dbReference type="Rhea" id="RHEA:14433"/>
        <dbReference type="Rhea" id="RHEA-COMP:10465"/>
        <dbReference type="Rhea" id="RHEA-COMP:10468"/>
        <dbReference type="ChEBI" id="CHEBI:30616"/>
        <dbReference type="ChEBI" id="CHEBI:33019"/>
        <dbReference type="ChEBI" id="CHEBI:37563"/>
        <dbReference type="ChEBI" id="CHEBI:74896"/>
        <dbReference type="ChEBI" id="CHEBI:83071"/>
        <dbReference type="EC" id="2.7.7.72"/>
    </reaction>
</comment>
<feature type="binding site" evidence="11">
    <location>
        <position position="44"/>
    </location>
    <ligand>
        <name>Mg(2+)</name>
        <dbReference type="ChEBI" id="CHEBI:18420"/>
    </ligand>
</feature>
<feature type="domain" description="CCA-adding enzyme C-terminal" evidence="14">
    <location>
        <begin position="248"/>
        <end position="391"/>
    </location>
</feature>
<dbReference type="PANTHER" id="PTHR46173:SF1">
    <property type="entry name" value="CCA TRNA NUCLEOTIDYLTRANSFERASE 1, MITOCHONDRIAL"/>
    <property type="match status" value="1"/>
</dbReference>
<keyword evidence="3 11" id="KW-0819">tRNA processing</keyword>
<dbReference type="Gene3D" id="1.10.246.80">
    <property type="match status" value="1"/>
</dbReference>
<dbReference type="RefSeq" id="WP_041057979.1">
    <property type="nucleotide sequence ID" value="NZ_JXRR01000014.1"/>
</dbReference>
<evidence type="ECO:0000256" key="3">
    <source>
        <dbReference type="ARBA" id="ARBA00022694"/>
    </source>
</evidence>
<organism evidence="15 16">
    <name type="scientific">Jeotgalibacillus campisalis</name>
    <dbReference type="NCBI Taxonomy" id="220754"/>
    <lineage>
        <taxon>Bacteria</taxon>
        <taxon>Bacillati</taxon>
        <taxon>Bacillota</taxon>
        <taxon>Bacilli</taxon>
        <taxon>Bacillales</taxon>
        <taxon>Caryophanaceae</taxon>
        <taxon>Jeotgalibacillus</taxon>
    </lineage>
</organism>
<dbReference type="GO" id="GO:0004810">
    <property type="term" value="F:CCA tRNA nucleotidyltransferase activity"/>
    <property type="evidence" value="ECO:0007669"/>
    <property type="project" value="UniProtKB-UniRule"/>
</dbReference>
<evidence type="ECO:0000256" key="5">
    <source>
        <dbReference type="ARBA" id="ARBA00022723"/>
    </source>
</evidence>
<dbReference type="NCBIfam" id="NF009814">
    <property type="entry name" value="PRK13299.1"/>
    <property type="match status" value="1"/>
</dbReference>
<feature type="binding site" evidence="11">
    <location>
        <position position="42"/>
    </location>
    <ligand>
        <name>Mg(2+)</name>
        <dbReference type="ChEBI" id="CHEBI:18420"/>
    </ligand>
</feature>
<dbReference type="HAMAP" id="MF_01263">
    <property type="entry name" value="CCA_bact_type3"/>
    <property type="match status" value="1"/>
</dbReference>
<evidence type="ECO:0000256" key="10">
    <source>
        <dbReference type="ARBA" id="ARBA00022884"/>
    </source>
</evidence>
<dbReference type="Pfam" id="PF13735">
    <property type="entry name" value="tRNA_NucTran2_2"/>
    <property type="match status" value="1"/>
</dbReference>
<keyword evidence="2 11" id="KW-0808">Transferase</keyword>
<evidence type="ECO:0000313" key="16">
    <source>
        <dbReference type="Proteomes" id="UP000031972"/>
    </source>
</evidence>
<keyword evidence="5 11" id="KW-0479">Metal-binding</keyword>
<dbReference type="InterPro" id="IPR032828">
    <property type="entry name" value="PolyA_RNA-bd"/>
</dbReference>
<dbReference type="Pfam" id="PF12627">
    <property type="entry name" value="PolyA_pol_RNAbd"/>
    <property type="match status" value="1"/>
</dbReference>
<dbReference type="Proteomes" id="UP000031972">
    <property type="component" value="Unassembled WGS sequence"/>
</dbReference>
<feature type="binding site" evidence="11">
    <location>
        <position position="162"/>
    </location>
    <ligand>
        <name>CTP</name>
        <dbReference type="ChEBI" id="CHEBI:37563"/>
    </ligand>
</feature>
<feature type="binding site" evidence="11">
    <location>
        <position position="156"/>
    </location>
    <ligand>
        <name>CTP</name>
        <dbReference type="ChEBI" id="CHEBI:37563"/>
    </ligand>
</feature>
<evidence type="ECO:0000259" key="14">
    <source>
        <dbReference type="Pfam" id="PF13735"/>
    </source>
</evidence>
<dbReference type="CDD" id="cd05398">
    <property type="entry name" value="NT_ClassII-CCAase"/>
    <property type="match status" value="1"/>
</dbReference>
<evidence type="ECO:0000256" key="11">
    <source>
        <dbReference type="HAMAP-Rule" id="MF_01263"/>
    </source>
</evidence>
<dbReference type="Gene3D" id="1.20.58.560">
    <property type="match status" value="1"/>
</dbReference>
<comment type="cofactor">
    <cofactor evidence="1 11">
        <name>Mg(2+)</name>
        <dbReference type="ChEBI" id="CHEBI:18420"/>
    </cofactor>
</comment>
<proteinExistence type="inferred from homology"/>
<dbReference type="AlphaFoldDB" id="A0A0C2S209"/>
<feature type="binding site" evidence="11">
    <location>
        <position position="113"/>
    </location>
    <ligand>
        <name>CTP</name>
        <dbReference type="ChEBI" id="CHEBI:37563"/>
    </ligand>
</feature>
<feature type="domain" description="Poly A polymerase head" evidence="12">
    <location>
        <begin position="24"/>
        <end position="144"/>
    </location>
</feature>
<dbReference type="GO" id="GO:0160016">
    <property type="term" value="F:CCACCA tRNA nucleotidyltransferase activity"/>
    <property type="evidence" value="ECO:0007669"/>
    <property type="project" value="RHEA"/>
</dbReference>
<comment type="similarity">
    <text evidence="11">Belongs to the tRNA nucleotidyltransferase/poly(A) polymerase family. Bacterial CCA-adding enzyme type 3 subfamily.</text>
</comment>
<feature type="binding site" evidence="11">
    <location>
        <position position="32"/>
    </location>
    <ligand>
        <name>ATP</name>
        <dbReference type="ChEBI" id="CHEBI:30616"/>
    </ligand>
</feature>
<feature type="binding site" evidence="11">
    <location>
        <position position="162"/>
    </location>
    <ligand>
        <name>ATP</name>
        <dbReference type="ChEBI" id="CHEBI:30616"/>
    </ligand>
</feature>
<feature type="binding site" evidence="11">
    <location>
        <position position="29"/>
    </location>
    <ligand>
        <name>ATP</name>
        <dbReference type="ChEBI" id="CHEBI:30616"/>
    </ligand>
</feature>
<keyword evidence="7 11" id="KW-0692">RNA repair</keyword>
<dbReference type="GO" id="GO:0005524">
    <property type="term" value="F:ATP binding"/>
    <property type="evidence" value="ECO:0007669"/>
    <property type="project" value="UniProtKB-UniRule"/>
</dbReference>
<feature type="binding site" evidence="11">
    <location>
        <position position="32"/>
    </location>
    <ligand>
        <name>CTP</name>
        <dbReference type="ChEBI" id="CHEBI:37563"/>
    </ligand>
</feature>
<dbReference type="InterPro" id="IPR023068">
    <property type="entry name" value="CCA-adding_enz_firmicutes"/>
</dbReference>
<dbReference type="EMBL" id="JXRR01000014">
    <property type="protein sequence ID" value="KIL48039.1"/>
    <property type="molecule type" value="Genomic_DNA"/>
</dbReference>
<feature type="binding site" evidence="11">
    <location>
        <position position="165"/>
    </location>
    <ligand>
        <name>ATP</name>
        <dbReference type="ChEBI" id="CHEBI:30616"/>
    </ligand>
</feature>
<feature type="binding site" evidence="11">
    <location>
        <position position="159"/>
    </location>
    <ligand>
        <name>ATP</name>
        <dbReference type="ChEBI" id="CHEBI:30616"/>
    </ligand>
</feature>
<comment type="caution">
    <text evidence="15">The sequence shown here is derived from an EMBL/GenBank/DDBJ whole genome shotgun (WGS) entry which is preliminary data.</text>
</comment>
<sequence>MSAADSFIEAIPVLKKIHQGGYEAYFVGGCVRDHLLDRVVNDVDIATSATPQEIKLLFKKTVDVGIEHGTVMVLHHGKGYEVTTYRSESTYTDFRRPDQVQFVRSLKEDLKRRDFTINAMAMSVDFHITDLYGGRQDLERRIIRTVGDAKERFSEDALRMLRGARFAAQLSFDIEENTFCTMLELSYLLQHIAVERKRMEMDKLLMGRNWAKGLEYILQAQFHIYLPPFPVTEDRIKHFSKMNIQHLTAEQRWGLVMLPIDRSECESALKSWRLSRKQINYIKKLIDLYNWRTEHSWSPFIVYESGLDRIQQAEQLYAAVNEMDYNESEIHGIWRSLPIKNMKDLDVNGRELVSWSDRSEGPWIGTLFSEIEQAVLEGHLNNSKSEIKKWVKEWHQK</sequence>
<dbReference type="Pfam" id="PF01743">
    <property type="entry name" value="PolyA_pol"/>
    <property type="match status" value="1"/>
</dbReference>
<dbReference type="PATRIC" id="fig|220754.4.peg.2222"/>
<feature type="binding site" evidence="11">
    <location>
        <position position="113"/>
    </location>
    <ligand>
        <name>ATP</name>
        <dbReference type="ChEBI" id="CHEBI:30616"/>
    </ligand>
</feature>
<evidence type="ECO:0000256" key="1">
    <source>
        <dbReference type="ARBA" id="ARBA00001946"/>
    </source>
</evidence>